<organism evidence="1 2">
    <name type="scientific">Globodera rostochiensis</name>
    <name type="common">Golden nematode worm</name>
    <name type="synonym">Heterodera rostochiensis</name>
    <dbReference type="NCBI Taxonomy" id="31243"/>
    <lineage>
        <taxon>Eukaryota</taxon>
        <taxon>Metazoa</taxon>
        <taxon>Ecdysozoa</taxon>
        <taxon>Nematoda</taxon>
        <taxon>Chromadorea</taxon>
        <taxon>Rhabditida</taxon>
        <taxon>Tylenchina</taxon>
        <taxon>Tylenchomorpha</taxon>
        <taxon>Tylenchoidea</taxon>
        <taxon>Heteroderidae</taxon>
        <taxon>Heteroderinae</taxon>
        <taxon>Globodera</taxon>
    </lineage>
</organism>
<dbReference type="WBParaSite" id="Gr19_v10_g1990.t1">
    <property type="protein sequence ID" value="Gr19_v10_g1990.t1"/>
    <property type="gene ID" value="Gr19_v10_g1990"/>
</dbReference>
<proteinExistence type="predicted"/>
<reference evidence="2" key="1">
    <citation type="submission" date="2022-11" db="UniProtKB">
        <authorList>
            <consortium name="WormBaseParasite"/>
        </authorList>
    </citation>
    <scope>IDENTIFICATION</scope>
</reference>
<evidence type="ECO:0000313" key="2">
    <source>
        <dbReference type="WBParaSite" id="Gr19_v10_g1990.t1"/>
    </source>
</evidence>
<accession>A0A914HKK3</accession>
<dbReference type="AlphaFoldDB" id="A0A914HKK3"/>
<keyword evidence="1" id="KW-1185">Reference proteome</keyword>
<evidence type="ECO:0000313" key="1">
    <source>
        <dbReference type="Proteomes" id="UP000887572"/>
    </source>
</evidence>
<dbReference type="Proteomes" id="UP000887572">
    <property type="component" value="Unplaced"/>
</dbReference>
<sequence>MFRESQSEKIINTVGDLPALLLNKLWPNSCPRLGLPKVLKSCQFRLERIEGLKLEFVNSTNPVNFIILWYCSFDVVPVPFEVKNNLTGERLVWRRLRPWLMLLVRCPIERDDVKWANWEKEAVEWDWRHQWNRVFIGFKDRDPCRGPEHSCLLLKFLLGNHSLESYRPGTELSVDWGRSLSNFPKMSGEYGENSLAPIKPGNWTCSSPGFLLPGGPERSLVGKSIPYCRNG</sequence>
<name>A0A914HKK3_GLORO</name>
<protein>
    <submittedName>
        <fullName evidence="2">Uncharacterized protein</fullName>
    </submittedName>
</protein>